<dbReference type="InterPro" id="IPR050307">
    <property type="entry name" value="Sterol_Desaturase_Related"/>
</dbReference>
<proteinExistence type="predicted"/>
<evidence type="ECO:0000313" key="9">
    <source>
        <dbReference type="Proteomes" id="UP000282106"/>
    </source>
</evidence>
<dbReference type="GO" id="GO:0005506">
    <property type="term" value="F:iron ion binding"/>
    <property type="evidence" value="ECO:0007669"/>
    <property type="project" value="InterPro"/>
</dbReference>
<accession>A0A3N0V1L8</accession>
<evidence type="ECO:0000313" key="8">
    <source>
        <dbReference type="EMBL" id="ROH86679.1"/>
    </source>
</evidence>
<reference evidence="8 9" key="1">
    <citation type="submission" date="2018-10" db="EMBL/GenBank/DDBJ databases">
        <authorList>
            <person name="Chen W.-M."/>
        </authorList>
    </citation>
    <scope>NUCLEOTIDE SEQUENCE [LARGE SCALE GENOMIC DNA]</scope>
    <source>
        <strain evidence="8 9">THS-13</strain>
    </source>
</reference>
<dbReference type="EMBL" id="RJVO01000008">
    <property type="protein sequence ID" value="ROH86679.1"/>
    <property type="molecule type" value="Genomic_DNA"/>
</dbReference>
<dbReference type="RefSeq" id="WP_123212668.1">
    <property type="nucleotide sequence ID" value="NZ_RJVO01000008.1"/>
</dbReference>
<dbReference type="Proteomes" id="UP000282106">
    <property type="component" value="Unassembled WGS sequence"/>
</dbReference>
<evidence type="ECO:0000256" key="2">
    <source>
        <dbReference type="ARBA" id="ARBA00022692"/>
    </source>
</evidence>
<evidence type="ECO:0000256" key="6">
    <source>
        <dbReference type="SAM" id="Phobius"/>
    </source>
</evidence>
<feature type="domain" description="Fatty acid hydroxylase" evidence="7">
    <location>
        <begin position="86"/>
        <end position="221"/>
    </location>
</feature>
<keyword evidence="2 6" id="KW-0812">Transmembrane</keyword>
<dbReference type="PANTHER" id="PTHR11863">
    <property type="entry name" value="STEROL DESATURASE"/>
    <property type="match status" value="1"/>
</dbReference>
<protein>
    <submittedName>
        <fullName evidence="8">Sterol desaturase family protein</fullName>
    </submittedName>
</protein>
<keyword evidence="4 6" id="KW-0472">Membrane</keyword>
<dbReference type="GO" id="GO:0008610">
    <property type="term" value="P:lipid biosynthetic process"/>
    <property type="evidence" value="ECO:0007669"/>
    <property type="project" value="InterPro"/>
</dbReference>
<dbReference type="GO" id="GO:0016491">
    <property type="term" value="F:oxidoreductase activity"/>
    <property type="evidence" value="ECO:0007669"/>
    <property type="project" value="InterPro"/>
</dbReference>
<evidence type="ECO:0000256" key="3">
    <source>
        <dbReference type="ARBA" id="ARBA00022989"/>
    </source>
</evidence>
<gene>
    <name evidence="8" type="ORF">ED208_14640</name>
</gene>
<comment type="subcellular location">
    <subcellularLocation>
        <location evidence="1">Membrane</location>
    </subcellularLocation>
</comment>
<keyword evidence="9" id="KW-1185">Reference proteome</keyword>
<name>A0A3N0V1L8_9GAMM</name>
<organism evidence="8 9">
    <name type="scientific">Stagnimonas aquatica</name>
    <dbReference type="NCBI Taxonomy" id="2689987"/>
    <lineage>
        <taxon>Bacteria</taxon>
        <taxon>Pseudomonadati</taxon>
        <taxon>Pseudomonadota</taxon>
        <taxon>Gammaproteobacteria</taxon>
        <taxon>Nevskiales</taxon>
        <taxon>Nevskiaceae</taxon>
        <taxon>Stagnimonas</taxon>
    </lineage>
</organism>
<evidence type="ECO:0000256" key="5">
    <source>
        <dbReference type="SAM" id="MobiDB-lite"/>
    </source>
</evidence>
<dbReference type="InterPro" id="IPR006694">
    <property type="entry name" value="Fatty_acid_hydroxylase"/>
</dbReference>
<comment type="caution">
    <text evidence="8">The sequence shown here is derived from an EMBL/GenBank/DDBJ whole genome shotgun (WGS) entry which is preliminary data.</text>
</comment>
<keyword evidence="3 6" id="KW-1133">Transmembrane helix</keyword>
<feature type="transmembrane region" description="Helical" evidence="6">
    <location>
        <begin position="72"/>
        <end position="97"/>
    </location>
</feature>
<feature type="transmembrane region" description="Helical" evidence="6">
    <location>
        <begin position="40"/>
        <end position="60"/>
    </location>
</feature>
<dbReference type="AlphaFoldDB" id="A0A3N0V1L8"/>
<dbReference type="InParanoid" id="A0A3N0V1L8"/>
<feature type="region of interest" description="Disordered" evidence="5">
    <location>
        <begin position="238"/>
        <end position="279"/>
    </location>
</feature>
<evidence type="ECO:0000256" key="1">
    <source>
        <dbReference type="ARBA" id="ARBA00004370"/>
    </source>
</evidence>
<evidence type="ECO:0000256" key="4">
    <source>
        <dbReference type="ARBA" id="ARBA00023136"/>
    </source>
</evidence>
<dbReference type="GO" id="GO:0016020">
    <property type="term" value="C:membrane"/>
    <property type="evidence" value="ECO:0007669"/>
    <property type="project" value="UniProtKB-SubCell"/>
</dbReference>
<dbReference type="Pfam" id="PF04116">
    <property type="entry name" value="FA_hydroxylase"/>
    <property type="match status" value="1"/>
</dbReference>
<sequence length="279" mass="30837">MIDAALPRLLAALLCLGLLLLAERRWPFRALPRGRWWPNLGLASLNAGLLALLPALSALFAAHWAARHRLGLLHWLALPDWLALPLAFLAMDAAVYAQHRAMHHWPLLWRLHRVHHADPALDVTSGLRFHPAEALVSALYKAAVTVLLGAPLAAVLAFVLALNLGALFSHANLRLSGKAERRLRRLLVTPGMHRIHHSQRRQEQDRNFGFFSPWWDRLFGSYQAAPLGGEATLRIGLDSGPERPAGLAELLRQPLRPDPAPPASDTMLGQCKTPPDSKP</sequence>
<feature type="transmembrane region" description="Helical" evidence="6">
    <location>
        <begin position="142"/>
        <end position="168"/>
    </location>
</feature>
<evidence type="ECO:0000259" key="7">
    <source>
        <dbReference type="Pfam" id="PF04116"/>
    </source>
</evidence>